<dbReference type="CDD" id="cd07820">
    <property type="entry name" value="SRPBCC_3"/>
    <property type="match status" value="1"/>
</dbReference>
<dbReference type="Gene3D" id="3.30.530.20">
    <property type="match status" value="1"/>
</dbReference>
<protein>
    <submittedName>
        <fullName evidence="1">SRPBCC family protein</fullName>
    </submittedName>
</protein>
<accession>A0ABT3CW15</accession>
<name>A0ABT3CW15_9BACT</name>
<reference evidence="1 2" key="1">
    <citation type="submission" date="2022-10" db="EMBL/GenBank/DDBJ databases">
        <title>Comparative genomics and taxonomic characterization of three novel marine species of genus Reichenbachiella exhibiting antioxidant and polysaccharide degradation activities.</title>
        <authorList>
            <person name="Muhammad N."/>
            <person name="Lee Y.-J."/>
            <person name="Ko J."/>
            <person name="Kim S.-G."/>
        </authorList>
    </citation>
    <scope>NUCLEOTIDE SEQUENCE [LARGE SCALE GENOMIC DNA]</scope>
    <source>
        <strain evidence="1 2">ABR2-5</strain>
    </source>
</reference>
<organism evidence="1 2">
    <name type="scientific">Reichenbachiella ulvae</name>
    <dbReference type="NCBI Taxonomy" id="2980104"/>
    <lineage>
        <taxon>Bacteria</taxon>
        <taxon>Pseudomonadati</taxon>
        <taxon>Bacteroidota</taxon>
        <taxon>Cytophagia</taxon>
        <taxon>Cytophagales</taxon>
        <taxon>Reichenbachiellaceae</taxon>
        <taxon>Reichenbachiella</taxon>
    </lineage>
</organism>
<dbReference type="InterPro" id="IPR023393">
    <property type="entry name" value="START-like_dom_sf"/>
</dbReference>
<evidence type="ECO:0000313" key="1">
    <source>
        <dbReference type="EMBL" id="MCV9387743.1"/>
    </source>
</evidence>
<keyword evidence="2" id="KW-1185">Reference proteome</keyword>
<dbReference type="Proteomes" id="UP001300692">
    <property type="component" value="Unassembled WGS sequence"/>
</dbReference>
<dbReference type="SUPFAM" id="SSF55961">
    <property type="entry name" value="Bet v1-like"/>
    <property type="match status" value="1"/>
</dbReference>
<evidence type="ECO:0000313" key="2">
    <source>
        <dbReference type="Proteomes" id="UP001300692"/>
    </source>
</evidence>
<comment type="caution">
    <text evidence="1">The sequence shown here is derived from an EMBL/GenBank/DDBJ whole genome shotgun (WGS) entry which is preliminary data.</text>
</comment>
<proteinExistence type="predicted"/>
<sequence length="169" mass="19505">MVSIKRHSGIYTLEVKQLVNTSMQEAWEFFSTPRNLAKITPAHMGFQITSDNVDEMHVGQIITYQVGILPGIKSSWVTEITHVAPGKFFVDEQRFGPYAMWHHEHIFEEKEGQVWMTDRVSYKLPFGFLGHLMHGLFIKKQLLGIFNHRFQTLESYFGENAKDSLSQSA</sequence>
<dbReference type="EMBL" id="JAOYOD010000001">
    <property type="protein sequence ID" value="MCV9387743.1"/>
    <property type="molecule type" value="Genomic_DNA"/>
</dbReference>
<dbReference type="RefSeq" id="WP_264138563.1">
    <property type="nucleotide sequence ID" value="NZ_JAOYOD010000001.1"/>
</dbReference>
<gene>
    <name evidence="1" type="ORF">N7U62_13760</name>
</gene>